<evidence type="ECO:0000313" key="1">
    <source>
        <dbReference type="EMBL" id="MCD7038718.1"/>
    </source>
</evidence>
<organism evidence="1 2">
    <name type="scientific">Pseudomonas petroselini</name>
    <dbReference type="NCBI Taxonomy" id="2899822"/>
    <lineage>
        <taxon>Bacteria</taxon>
        <taxon>Pseudomonadati</taxon>
        <taxon>Pseudomonadota</taxon>
        <taxon>Gammaproteobacteria</taxon>
        <taxon>Pseudomonadales</taxon>
        <taxon>Pseudomonadaceae</taxon>
        <taxon>Pseudomonas</taxon>
    </lineage>
</organism>
<proteinExistence type="predicted"/>
<accession>A0ABS8QSW4</accession>
<evidence type="ECO:0000313" key="2">
    <source>
        <dbReference type="Proteomes" id="UP001154922"/>
    </source>
</evidence>
<dbReference type="InterPro" id="IPR058988">
    <property type="entry name" value="IpaJ"/>
</dbReference>
<gene>
    <name evidence="1" type="ORF">LRQ20_10290</name>
</gene>
<protein>
    <submittedName>
        <fullName evidence="1">Uncharacterized protein</fullName>
    </submittedName>
</protein>
<comment type="caution">
    <text evidence="1">The sequence shown here is derived from an EMBL/GenBank/DDBJ whole genome shotgun (WGS) entry which is preliminary data.</text>
</comment>
<dbReference type="Pfam" id="PF25855">
    <property type="entry name" value="IpaJ_protease"/>
    <property type="match status" value="1"/>
</dbReference>
<name>A0ABS8QSW4_9PSED</name>
<reference evidence="1 2" key="2">
    <citation type="journal article" date="2023" name="Plant Pathol.">
        <title>Dismantling and reorganizing Pseudomonas marginalis sensu#lato.</title>
        <authorList>
            <person name="Sawada H."/>
            <person name="Fujikawa T."/>
            <person name="Satou M."/>
        </authorList>
    </citation>
    <scope>NUCLEOTIDE SEQUENCE [LARGE SCALE GENOMIC DNA]</scope>
    <source>
        <strain evidence="1 2">MAFF 311096</strain>
    </source>
</reference>
<dbReference type="RefSeq" id="WP_231808295.1">
    <property type="nucleotide sequence ID" value="NZ_JAJOZG010000139.1"/>
</dbReference>
<reference evidence="1 2" key="1">
    <citation type="journal article" date="2022" name="Int. J. Syst. Evol. Microbiol.">
        <title>Pseudomonas petroselini sp. nov., a pathogen causing bacterial rot of parsley in Japan.</title>
        <authorList>
            <person name="Sawada H."/>
            <person name="Fujikawa T."/>
            <person name="Osada S."/>
            <person name="Satou M."/>
        </authorList>
    </citation>
    <scope>NUCLEOTIDE SEQUENCE [LARGE SCALE GENOMIC DNA]</scope>
    <source>
        <strain evidence="1 2">MAFF 311096</strain>
    </source>
</reference>
<dbReference type="EMBL" id="JAJOZI010000051">
    <property type="protein sequence ID" value="MCD7038718.1"/>
    <property type="molecule type" value="Genomic_DNA"/>
</dbReference>
<sequence>MIRTAPPTAWPSVIQQPPDSVSQIAKKQVFPNSCGAAALLCAAKELGVDKIPVLTGSMSEHLGVDTLELDNRCESDLYRITSGCTTVRHGQTDLEQAGYSMPDSLVIAGRLLGLDMKVEKNPGMLVAGLNWLYPTIENKLRGIGCPIDLPGPALDSNEVKLEAMAVSCVGLPIGLHWVVQRADGSYMDPATGENQKNFSALNNRLKKAAGRALGYYPSGISIVAKLAPFNTGVKAGSQPYAGPPPLNWF</sequence>
<keyword evidence="2" id="KW-1185">Reference proteome</keyword>
<dbReference type="Proteomes" id="UP001154922">
    <property type="component" value="Unassembled WGS sequence"/>
</dbReference>